<comment type="caution">
    <text evidence="1">The sequence shown here is derived from an EMBL/GenBank/DDBJ whole genome shotgun (WGS) entry which is preliminary data.</text>
</comment>
<sequence length="209" mass="25073">MNSHIEKILKLLKTHDKNEPFILGIDGLSGAGKSTFALSLKSELSLNGIEGLLIHIDDHIVQRSKRYATSYEEWYEYYFLQWDIEKLTEKLFLSIKEKVTSINLPFYDKTHDRIQHKILPICNYNLILIEGVFLQRTEWRQYFDYVIYLNCDKETRYDRVRKRDSYLGVEMDIIEKYKRRYWKGEEYYLKNENPISKANLVIDVNQVIN</sequence>
<dbReference type="NCBIfam" id="NF005807">
    <property type="entry name" value="PRK07667.1"/>
    <property type="match status" value="1"/>
</dbReference>
<dbReference type="PANTHER" id="PTHR10285">
    <property type="entry name" value="URIDINE KINASE"/>
    <property type="match status" value="1"/>
</dbReference>
<name>A0A940SKM4_9BACI</name>
<accession>A0A940SKM4</accession>
<evidence type="ECO:0000313" key="1">
    <source>
        <dbReference type="EMBL" id="MBP0726601.1"/>
    </source>
</evidence>
<dbReference type="RefSeq" id="WP_209406940.1">
    <property type="nucleotide sequence ID" value="NZ_JAGIYQ010000012.1"/>
</dbReference>
<dbReference type="EMBL" id="JAGIYQ010000012">
    <property type="protein sequence ID" value="MBP0726601.1"/>
    <property type="molecule type" value="Genomic_DNA"/>
</dbReference>
<protein>
    <submittedName>
        <fullName evidence="1">AAA family ATPase</fullName>
    </submittedName>
</protein>
<reference evidence="1" key="1">
    <citation type="submission" date="2021-04" db="EMBL/GenBank/DDBJ databases">
        <title>Genome seq and assembly of Bacillus sp.</title>
        <authorList>
            <person name="Chhetri G."/>
        </authorList>
    </citation>
    <scope>NUCLEOTIDE SEQUENCE</scope>
    <source>
        <strain evidence="1">RG28</strain>
    </source>
</reference>
<dbReference type="Gene3D" id="3.40.50.300">
    <property type="entry name" value="P-loop containing nucleotide triphosphate hydrolases"/>
    <property type="match status" value="1"/>
</dbReference>
<proteinExistence type="predicted"/>
<dbReference type="SUPFAM" id="SSF52540">
    <property type="entry name" value="P-loop containing nucleoside triphosphate hydrolases"/>
    <property type="match status" value="1"/>
</dbReference>
<dbReference type="Proteomes" id="UP000682134">
    <property type="component" value="Unassembled WGS sequence"/>
</dbReference>
<organism evidence="1 2">
    <name type="scientific">Gottfriedia endophytica</name>
    <dbReference type="NCBI Taxonomy" id="2820819"/>
    <lineage>
        <taxon>Bacteria</taxon>
        <taxon>Bacillati</taxon>
        <taxon>Bacillota</taxon>
        <taxon>Bacilli</taxon>
        <taxon>Bacillales</taxon>
        <taxon>Bacillaceae</taxon>
        <taxon>Gottfriedia</taxon>
    </lineage>
</organism>
<keyword evidence="2" id="KW-1185">Reference proteome</keyword>
<dbReference type="Pfam" id="PF13238">
    <property type="entry name" value="AAA_18"/>
    <property type="match status" value="1"/>
</dbReference>
<dbReference type="InterPro" id="IPR027417">
    <property type="entry name" value="P-loop_NTPase"/>
</dbReference>
<evidence type="ECO:0000313" key="2">
    <source>
        <dbReference type="Proteomes" id="UP000682134"/>
    </source>
</evidence>
<gene>
    <name evidence="1" type="ORF">J5Y03_15675</name>
</gene>
<dbReference type="AlphaFoldDB" id="A0A940SKM4"/>